<dbReference type="PROSITE" id="PS50994">
    <property type="entry name" value="INTEGRASE"/>
    <property type="match status" value="1"/>
</dbReference>
<accession>A0A438KPY2</accession>
<name>A0A438KPY2_VITVI</name>
<dbReference type="SUPFAM" id="SSF53098">
    <property type="entry name" value="Ribonuclease H-like"/>
    <property type="match status" value="1"/>
</dbReference>
<proteinExistence type="predicted"/>
<dbReference type="InterPro" id="IPR050951">
    <property type="entry name" value="Retrovirus_Pol_polyprotein"/>
</dbReference>
<dbReference type="Proteomes" id="UP000288805">
    <property type="component" value="Unassembled WGS sequence"/>
</dbReference>
<dbReference type="InterPro" id="IPR012337">
    <property type="entry name" value="RNaseH-like_sf"/>
</dbReference>
<evidence type="ECO:0000313" key="2">
    <source>
        <dbReference type="EMBL" id="RVX23256.1"/>
    </source>
</evidence>
<dbReference type="PANTHER" id="PTHR37984:SF5">
    <property type="entry name" value="PROTEIN NYNRIN-LIKE"/>
    <property type="match status" value="1"/>
</dbReference>
<dbReference type="InterPro" id="IPR001584">
    <property type="entry name" value="Integrase_cat-core"/>
</dbReference>
<gene>
    <name evidence="2" type="primary">Tf2-2_130</name>
    <name evidence="2" type="ORF">CK203_000014</name>
</gene>
<dbReference type="Gene3D" id="3.30.420.10">
    <property type="entry name" value="Ribonuclease H-like superfamily/Ribonuclease H"/>
    <property type="match status" value="1"/>
</dbReference>
<dbReference type="EMBL" id="QGNW01000001">
    <property type="protein sequence ID" value="RVX23256.1"/>
    <property type="molecule type" value="Genomic_DNA"/>
</dbReference>
<evidence type="ECO:0000259" key="1">
    <source>
        <dbReference type="PROSITE" id="PS50994"/>
    </source>
</evidence>
<evidence type="ECO:0000313" key="3">
    <source>
        <dbReference type="Proteomes" id="UP000288805"/>
    </source>
</evidence>
<dbReference type="PANTHER" id="PTHR37984">
    <property type="entry name" value="PROTEIN CBG26694"/>
    <property type="match status" value="1"/>
</dbReference>
<sequence>MDFITRFPKVRDFKSIFVIVDRFSKYSVFIPALDACPAEEVARLFFSHVVKHFGLPRDIVSDQDAWFICCFWVELFKHLGSELKFSTVNHPQTNGQTEMINALLEECLKHYVTTTQKNWVDLLDTAQLCSNLQMSSTTGMSPFELAIGVQLRMPLEVAKQKAGGNSPVIFKLAWSQQEMFDEAQDSLNKATRRMKKYADCDWWPLEFQVGDKVFLKLTP</sequence>
<organism evidence="2 3">
    <name type="scientific">Vitis vinifera</name>
    <name type="common">Grape</name>
    <dbReference type="NCBI Taxonomy" id="29760"/>
    <lineage>
        <taxon>Eukaryota</taxon>
        <taxon>Viridiplantae</taxon>
        <taxon>Streptophyta</taxon>
        <taxon>Embryophyta</taxon>
        <taxon>Tracheophyta</taxon>
        <taxon>Spermatophyta</taxon>
        <taxon>Magnoliopsida</taxon>
        <taxon>eudicotyledons</taxon>
        <taxon>Gunneridae</taxon>
        <taxon>Pentapetalae</taxon>
        <taxon>rosids</taxon>
        <taxon>Vitales</taxon>
        <taxon>Vitaceae</taxon>
        <taxon>Viteae</taxon>
        <taxon>Vitis</taxon>
    </lineage>
</organism>
<dbReference type="GO" id="GO:0015074">
    <property type="term" value="P:DNA integration"/>
    <property type="evidence" value="ECO:0007669"/>
    <property type="project" value="InterPro"/>
</dbReference>
<dbReference type="GO" id="GO:0003676">
    <property type="term" value="F:nucleic acid binding"/>
    <property type="evidence" value="ECO:0007669"/>
    <property type="project" value="InterPro"/>
</dbReference>
<dbReference type="AlphaFoldDB" id="A0A438KPY2"/>
<dbReference type="InterPro" id="IPR036397">
    <property type="entry name" value="RNaseH_sf"/>
</dbReference>
<feature type="domain" description="Integrase catalytic" evidence="1">
    <location>
        <begin position="1"/>
        <end position="150"/>
    </location>
</feature>
<comment type="caution">
    <text evidence="2">The sequence shown here is derived from an EMBL/GenBank/DDBJ whole genome shotgun (WGS) entry which is preliminary data.</text>
</comment>
<reference evidence="2 3" key="1">
    <citation type="journal article" date="2018" name="PLoS Genet.">
        <title>Population sequencing reveals clonal diversity and ancestral inbreeding in the grapevine cultivar Chardonnay.</title>
        <authorList>
            <person name="Roach M.J."/>
            <person name="Johnson D.L."/>
            <person name="Bohlmann J."/>
            <person name="van Vuuren H.J."/>
            <person name="Jones S.J."/>
            <person name="Pretorius I.S."/>
            <person name="Schmidt S.A."/>
            <person name="Borneman A.R."/>
        </authorList>
    </citation>
    <scope>NUCLEOTIDE SEQUENCE [LARGE SCALE GENOMIC DNA]</scope>
    <source>
        <strain evidence="3">cv. Chardonnay</strain>
        <tissue evidence="2">Leaf</tissue>
    </source>
</reference>
<protein>
    <submittedName>
        <fullName evidence="2">Transposon Tf2-2 polyprotein</fullName>
    </submittedName>
</protein>